<dbReference type="GO" id="GO:0003677">
    <property type="term" value="F:DNA binding"/>
    <property type="evidence" value="ECO:0007669"/>
    <property type="project" value="UniProtKB-KW"/>
</dbReference>
<keyword evidence="7" id="KW-1185">Reference proteome</keyword>
<dbReference type="InterPro" id="IPR036388">
    <property type="entry name" value="WH-like_DNA-bd_sf"/>
</dbReference>
<dbReference type="Pfam" id="PF13545">
    <property type="entry name" value="HTH_Crp_2"/>
    <property type="match status" value="1"/>
</dbReference>
<dbReference type="Pfam" id="PF00027">
    <property type="entry name" value="cNMP_binding"/>
    <property type="match status" value="1"/>
</dbReference>
<dbReference type="GO" id="GO:0006355">
    <property type="term" value="P:regulation of DNA-templated transcription"/>
    <property type="evidence" value="ECO:0007669"/>
    <property type="project" value="InterPro"/>
</dbReference>
<dbReference type="PROSITE" id="PS51063">
    <property type="entry name" value="HTH_CRP_2"/>
    <property type="match status" value="1"/>
</dbReference>
<dbReference type="CDD" id="cd00038">
    <property type="entry name" value="CAP_ED"/>
    <property type="match status" value="1"/>
</dbReference>
<keyword evidence="1" id="KW-0805">Transcription regulation</keyword>
<proteinExistence type="predicted"/>
<name>A0A239KT43_9RHOB</name>
<keyword evidence="3" id="KW-0804">Transcription</keyword>
<dbReference type="SUPFAM" id="SSF46785">
    <property type="entry name" value="Winged helix' DNA-binding domain"/>
    <property type="match status" value="1"/>
</dbReference>
<evidence type="ECO:0000259" key="5">
    <source>
        <dbReference type="PROSITE" id="PS51063"/>
    </source>
</evidence>
<evidence type="ECO:0000256" key="3">
    <source>
        <dbReference type="ARBA" id="ARBA00023163"/>
    </source>
</evidence>
<dbReference type="SMART" id="SM00419">
    <property type="entry name" value="HTH_CRP"/>
    <property type="match status" value="1"/>
</dbReference>
<dbReference type="Gene3D" id="1.10.10.10">
    <property type="entry name" value="Winged helix-like DNA-binding domain superfamily/Winged helix DNA-binding domain"/>
    <property type="match status" value="1"/>
</dbReference>
<evidence type="ECO:0000256" key="1">
    <source>
        <dbReference type="ARBA" id="ARBA00023015"/>
    </source>
</evidence>
<dbReference type="Gene3D" id="2.60.120.10">
    <property type="entry name" value="Jelly Rolls"/>
    <property type="match status" value="1"/>
</dbReference>
<organism evidence="6 7">
    <name type="scientific">Tropicimonas sediminicola</name>
    <dbReference type="NCBI Taxonomy" id="1031541"/>
    <lineage>
        <taxon>Bacteria</taxon>
        <taxon>Pseudomonadati</taxon>
        <taxon>Pseudomonadota</taxon>
        <taxon>Alphaproteobacteria</taxon>
        <taxon>Rhodobacterales</taxon>
        <taxon>Roseobacteraceae</taxon>
        <taxon>Tropicimonas</taxon>
    </lineage>
</organism>
<dbReference type="InterPro" id="IPR000595">
    <property type="entry name" value="cNMP-bd_dom"/>
</dbReference>
<evidence type="ECO:0000313" key="6">
    <source>
        <dbReference type="EMBL" id="SNT21537.1"/>
    </source>
</evidence>
<gene>
    <name evidence="6" type="ORF">SAMN05421757_10812</name>
</gene>
<dbReference type="AlphaFoldDB" id="A0A239KT43"/>
<evidence type="ECO:0000256" key="2">
    <source>
        <dbReference type="ARBA" id="ARBA00023125"/>
    </source>
</evidence>
<feature type="domain" description="Cyclic nucleotide-binding" evidence="4">
    <location>
        <begin position="48"/>
        <end position="128"/>
    </location>
</feature>
<dbReference type="EMBL" id="FZOY01000008">
    <property type="protein sequence ID" value="SNT21537.1"/>
    <property type="molecule type" value="Genomic_DNA"/>
</dbReference>
<sequence length="241" mass="26290">MHSPPDGAESLLSRADWLSVLPGDLAQRVRDAAVRHKCRSRTVFWTYGDKPDGLYGLISGSVRMDTIWSHHGPSMLSTFHAGSWLGEAEFLADSPRITSMSALRPCEYLFIGAKTIETIVRERPELWRGIGLLAFEHLSLAVAALDDAMIRSSSARLAAVLVRLCGARLGTAEESVSLEIDVTQSDLAQMANLSRSVVGGHLEEMERNGIIRRSYGRMSVANIDDLRAAAGVDKSPQKDGD</sequence>
<protein>
    <submittedName>
        <fullName evidence="6">Cyclic nucleotide-binding protein</fullName>
    </submittedName>
</protein>
<dbReference type="RefSeq" id="WP_089234524.1">
    <property type="nucleotide sequence ID" value="NZ_FZOY01000008.1"/>
</dbReference>
<dbReference type="InterPro" id="IPR012318">
    <property type="entry name" value="HTH_CRP"/>
</dbReference>
<dbReference type="PROSITE" id="PS50042">
    <property type="entry name" value="CNMP_BINDING_3"/>
    <property type="match status" value="1"/>
</dbReference>
<accession>A0A239KT43</accession>
<feature type="domain" description="HTH crp-type" evidence="5">
    <location>
        <begin position="151"/>
        <end position="224"/>
    </location>
</feature>
<reference evidence="6 7" key="1">
    <citation type="submission" date="2017-06" db="EMBL/GenBank/DDBJ databases">
        <authorList>
            <person name="Kim H.J."/>
            <person name="Triplett B.A."/>
        </authorList>
    </citation>
    <scope>NUCLEOTIDE SEQUENCE [LARGE SCALE GENOMIC DNA]</scope>
    <source>
        <strain evidence="6 7">DSM 29339</strain>
    </source>
</reference>
<dbReference type="Proteomes" id="UP000198426">
    <property type="component" value="Unassembled WGS sequence"/>
</dbReference>
<evidence type="ECO:0000259" key="4">
    <source>
        <dbReference type="PROSITE" id="PS50042"/>
    </source>
</evidence>
<dbReference type="OrthoDB" id="9786503at2"/>
<dbReference type="InterPro" id="IPR036390">
    <property type="entry name" value="WH_DNA-bd_sf"/>
</dbReference>
<dbReference type="InterPro" id="IPR018490">
    <property type="entry name" value="cNMP-bd_dom_sf"/>
</dbReference>
<dbReference type="SUPFAM" id="SSF51206">
    <property type="entry name" value="cAMP-binding domain-like"/>
    <property type="match status" value="1"/>
</dbReference>
<dbReference type="InterPro" id="IPR014710">
    <property type="entry name" value="RmlC-like_jellyroll"/>
</dbReference>
<evidence type="ECO:0000313" key="7">
    <source>
        <dbReference type="Proteomes" id="UP000198426"/>
    </source>
</evidence>
<keyword evidence="2" id="KW-0238">DNA-binding</keyword>